<dbReference type="GO" id="GO:0003968">
    <property type="term" value="F:RNA-directed RNA polymerase activity"/>
    <property type="evidence" value="ECO:0007669"/>
    <property type="project" value="UniProtKB-KW"/>
</dbReference>
<dbReference type="OrthoDB" id="3748at10239"/>
<keyword evidence="3" id="KW-0548">Nucleotidyltransferase</keyword>
<protein>
    <submittedName>
        <fullName evidence="4">Putative RNA dependent RNA polymerase</fullName>
    </submittedName>
</protein>
<dbReference type="RefSeq" id="YP_002019754.1">
    <property type="nucleotide sequence ID" value="NC_011065.1"/>
</dbReference>
<reference evidence="4 5" key="1">
    <citation type="journal article" date="2009" name="J. Gen. Virol.">
        <title>Molecular characterization of the plant virus genus Ourmiavirus and evidence of inter-kingdom reassortment of viral genome segments as its possible route of origin.</title>
        <authorList>
            <person name="Rastgou M."/>
            <person name="Habibi M.K."/>
            <person name="Izadpanah K."/>
            <person name="Masenga V."/>
            <person name="Milne R.G."/>
            <person name="Wolf Y.I."/>
            <person name="Koonin E.V."/>
            <person name="Turina M."/>
        </authorList>
    </citation>
    <scope>NUCLEOTIDE SEQUENCE [LARGE SCALE GENOMIC DNA]</scope>
    <source>
        <strain evidence="4">VE450</strain>
    </source>
</reference>
<dbReference type="CDD" id="cd23183">
    <property type="entry name" value="ps-ssRNAv_Botourmiaviridae_RdRp"/>
    <property type="match status" value="1"/>
</dbReference>
<dbReference type="EMBL" id="EU770620">
    <property type="protein sequence ID" value="ACF16357.1"/>
    <property type="molecule type" value="mRNA"/>
</dbReference>
<evidence type="ECO:0000313" key="5">
    <source>
        <dbReference type="Proteomes" id="UP000201290"/>
    </source>
</evidence>
<dbReference type="InterPro" id="IPR043502">
    <property type="entry name" value="DNA/RNA_pol_sf"/>
</dbReference>
<keyword evidence="1" id="KW-0696">RNA-directed RNA polymerase</keyword>
<name>B3VMK8_9VIRU</name>
<dbReference type="SUPFAM" id="SSF56672">
    <property type="entry name" value="DNA/RNA polymerases"/>
    <property type="match status" value="1"/>
</dbReference>
<keyword evidence="2" id="KW-0808">Transferase</keyword>
<dbReference type="KEGG" id="vg:8658753"/>
<accession>B3VMK8</accession>
<dbReference type="Proteomes" id="UP000201290">
    <property type="component" value="Genome"/>
</dbReference>
<evidence type="ECO:0000256" key="3">
    <source>
        <dbReference type="ARBA" id="ARBA00022695"/>
    </source>
</evidence>
<sequence length="852" mass="96082">MSNLADHEQVRTYSAYCSRRLCGLTDRIGKLPECNLAPAFLKELKLPGLPVPQTLYLKATRWLTLSDRDEEREYVPVLISHLITAVYDVVKFLLGRQITRKDIHYMVGVYTLLAMEGRLEKSFKEHTAWLVARAMGDVAPEVPPTDGISAGKIFSPRLNRIIWMRCVLRRRPQDVSLAHSLYQVKRVAPPLVTKLVNKASEEMLRRVTKEEDGEEHIILRRLEGEIERTVDELVKNARAERWTGNIRGQPFPAQSASYEHGVREGGQLHSLLGTGHGLNIPHLIAMIQRGQYVYPVYGWDESVGPNLKNVLEMVDCPEFLPTRRSPVLEPFKVRTITMGPARHYFRARQIQGVLWDLLKGSRSTHLPNRPIQESDISFFVQRAGDRIFPGEEALYVSGDYSAATDNLRPSLSMTCVNRLCDHLSQSGSALDAAHPLRMLFQRVLVGHAIMDGKRGEESEAGRQSWGQLMGSPLSFPVLCIINLAATRWVLEQVSGRIVSLNQSGILVNGDDILFRMPYRGYALWNRVVTAAGLTPSPGKNFVTSRYAVLNSEVYDTSSRTADPVPFLKINLMYGTLARGCERRTSAELLYGDDLEAGGTLGHRCRALIKGFKPEQQDYLITRFIRACQPFLSQAPGVSWFLHPAYGGIGLPSVRRPRIEIHHLRVAAYLSCGGKDQAEAQVFMHWLKQPSKEFNRATLLRAMEVARELHVPTVQVSPEELKEAPERFEIPVKQELLLSALTLGTEFEVTDQGQSARLREWNRYYRLLVRRSLKTYVRGSKDTTGLGLHAMGWEKAMRGPKFRTVFDWSARSGGYSMLRKTTSSYSRCPFSSSSESILPSGGVRVCYSFLNTQ</sequence>
<evidence type="ECO:0000256" key="2">
    <source>
        <dbReference type="ARBA" id="ARBA00022679"/>
    </source>
</evidence>
<keyword evidence="5" id="KW-1185">Reference proteome</keyword>
<dbReference type="GeneID" id="8658753"/>
<proteinExistence type="evidence at transcript level"/>
<evidence type="ECO:0000313" key="4">
    <source>
        <dbReference type="EMBL" id="ACF16357.1"/>
    </source>
</evidence>
<organism evidence="4 5">
    <name type="scientific">Epirus cherry virus</name>
    <dbReference type="NCBI Taxonomy" id="544686"/>
    <lineage>
        <taxon>Viruses</taxon>
        <taxon>Riboviria</taxon>
        <taxon>Orthornavirae</taxon>
        <taxon>Lenarviricota</taxon>
        <taxon>Miaviricetes</taxon>
        <taxon>Ourlivirales</taxon>
        <taxon>Botourmiaviridae</taxon>
        <taxon>Ourmiavirus</taxon>
        <taxon>Ourmiavirus pruni</taxon>
    </lineage>
</organism>
<evidence type="ECO:0000256" key="1">
    <source>
        <dbReference type="ARBA" id="ARBA00022484"/>
    </source>
</evidence>